<dbReference type="FunFam" id="1.20.140.10:FF:000001">
    <property type="entry name" value="Acyl-CoA dehydrogenase"/>
    <property type="match status" value="1"/>
</dbReference>
<dbReference type="RefSeq" id="WP_120034285.1">
    <property type="nucleotide sequence ID" value="NZ_QVMU01000023.1"/>
</dbReference>
<feature type="domain" description="Acyl-CoA oxidase/dehydrogenase middle" evidence="8">
    <location>
        <begin position="123"/>
        <end position="216"/>
    </location>
</feature>
<sequence length="382" mass="41967">MNFLIDQQHQAIFEKAKAYSVECLAPFASQLENDRELLKAKMKEMAEQGFYGLGIPKEMGGHSYNYLQMSLVYEGLAYGSGIMSFLLQLQNNINMEIATFYEDIDPEILKVVPDLANGNKTTAFVLTENASGCDPSATNAYAELDGDVYHIHGQKDWITNAQDADYFNVMVKDGKDSQNMIMLFVEKGTPGLRYIANRERMIGNGIIVGSLEFDNCTVPKTNLLSANGFKEALKAIDVARVFTPAIAIGVAQQAVDSVAEYLGQRESFGKPILTNQGIQWQLAEMNTKIEAARCLLYKTAAVMDSGEPVATIAAMNKLFATDVAMEVTVKCAQLFGAEGFMKDAPIAKSMAVAKMLQIVDGTSEIQKIVVGRGIARQYLPRR</sequence>
<evidence type="ECO:0000256" key="2">
    <source>
        <dbReference type="ARBA" id="ARBA00009347"/>
    </source>
</evidence>
<feature type="domain" description="Acyl-CoA dehydrogenase/oxidase N-terminal" evidence="9">
    <location>
        <begin position="7"/>
        <end position="99"/>
    </location>
</feature>
<comment type="cofactor">
    <cofactor evidence="1 6">
        <name>FAD</name>
        <dbReference type="ChEBI" id="CHEBI:57692"/>
    </cofactor>
</comment>
<dbReference type="InterPro" id="IPR036250">
    <property type="entry name" value="AcylCo_DH-like_C"/>
</dbReference>
<gene>
    <name evidence="10" type="ORF">DZ860_18610</name>
</gene>
<dbReference type="InterPro" id="IPR013786">
    <property type="entry name" value="AcylCoA_DH/ox_N"/>
</dbReference>
<dbReference type="GO" id="GO:0050660">
    <property type="term" value="F:flavin adenine dinucleotide binding"/>
    <property type="evidence" value="ECO:0007669"/>
    <property type="project" value="InterPro"/>
</dbReference>
<dbReference type="PIRSF" id="PIRSF016578">
    <property type="entry name" value="HsaA"/>
    <property type="match status" value="1"/>
</dbReference>
<evidence type="ECO:0000259" key="7">
    <source>
        <dbReference type="Pfam" id="PF00441"/>
    </source>
</evidence>
<dbReference type="PANTHER" id="PTHR43884">
    <property type="entry name" value="ACYL-COA DEHYDROGENASE"/>
    <property type="match status" value="1"/>
</dbReference>
<keyword evidence="5 6" id="KW-0560">Oxidoreductase</keyword>
<proteinExistence type="inferred from homology"/>
<dbReference type="Proteomes" id="UP000273252">
    <property type="component" value="Unassembled WGS sequence"/>
</dbReference>
<organism evidence="10 11">
    <name type="scientific">Vibrio sinensis</name>
    <dbReference type="NCBI Taxonomy" id="2302434"/>
    <lineage>
        <taxon>Bacteria</taxon>
        <taxon>Pseudomonadati</taxon>
        <taxon>Pseudomonadota</taxon>
        <taxon>Gammaproteobacteria</taxon>
        <taxon>Vibrionales</taxon>
        <taxon>Vibrionaceae</taxon>
        <taxon>Vibrio</taxon>
    </lineage>
</organism>
<feature type="domain" description="Acyl-CoA dehydrogenase/oxidase C-terminal" evidence="7">
    <location>
        <begin position="227"/>
        <end position="374"/>
    </location>
</feature>
<dbReference type="Gene3D" id="2.40.110.10">
    <property type="entry name" value="Butyryl-CoA Dehydrogenase, subunit A, domain 2"/>
    <property type="match status" value="1"/>
</dbReference>
<evidence type="ECO:0008006" key="12">
    <source>
        <dbReference type="Google" id="ProtNLM"/>
    </source>
</evidence>
<evidence type="ECO:0000256" key="4">
    <source>
        <dbReference type="ARBA" id="ARBA00022827"/>
    </source>
</evidence>
<dbReference type="InterPro" id="IPR009075">
    <property type="entry name" value="AcylCo_DH/oxidase_C"/>
</dbReference>
<dbReference type="InterPro" id="IPR009100">
    <property type="entry name" value="AcylCoA_DH/oxidase_NM_dom_sf"/>
</dbReference>
<dbReference type="AlphaFoldDB" id="A0A3A6QM22"/>
<dbReference type="Gene3D" id="1.20.140.10">
    <property type="entry name" value="Butyryl-CoA Dehydrogenase, subunit A, domain 3"/>
    <property type="match status" value="1"/>
</dbReference>
<protein>
    <recommendedName>
        <fullName evidence="12">Acyl-CoA dehydrogenase</fullName>
    </recommendedName>
</protein>
<dbReference type="Pfam" id="PF00441">
    <property type="entry name" value="Acyl-CoA_dh_1"/>
    <property type="match status" value="1"/>
</dbReference>
<name>A0A3A6QM22_9VIBR</name>
<dbReference type="GO" id="GO:0003995">
    <property type="term" value="F:acyl-CoA dehydrogenase activity"/>
    <property type="evidence" value="ECO:0007669"/>
    <property type="project" value="TreeGrafter"/>
</dbReference>
<evidence type="ECO:0000259" key="9">
    <source>
        <dbReference type="Pfam" id="PF02771"/>
    </source>
</evidence>
<evidence type="ECO:0000256" key="1">
    <source>
        <dbReference type="ARBA" id="ARBA00001974"/>
    </source>
</evidence>
<dbReference type="InterPro" id="IPR046373">
    <property type="entry name" value="Acyl-CoA_Oxase/DH_mid-dom_sf"/>
</dbReference>
<keyword evidence="11" id="KW-1185">Reference proteome</keyword>
<dbReference type="Pfam" id="PF02771">
    <property type="entry name" value="Acyl-CoA_dh_N"/>
    <property type="match status" value="1"/>
</dbReference>
<evidence type="ECO:0000256" key="3">
    <source>
        <dbReference type="ARBA" id="ARBA00022630"/>
    </source>
</evidence>
<evidence type="ECO:0000259" key="8">
    <source>
        <dbReference type="Pfam" id="PF02770"/>
    </source>
</evidence>
<evidence type="ECO:0000313" key="10">
    <source>
        <dbReference type="EMBL" id="RJX67417.1"/>
    </source>
</evidence>
<evidence type="ECO:0000256" key="6">
    <source>
        <dbReference type="RuleBase" id="RU362125"/>
    </source>
</evidence>
<dbReference type="InterPro" id="IPR037069">
    <property type="entry name" value="AcylCoA_DH/ox_N_sf"/>
</dbReference>
<dbReference type="EMBL" id="QVMU01000023">
    <property type="protein sequence ID" value="RJX67417.1"/>
    <property type="molecule type" value="Genomic_DNA"/>
</dbReference>
<dbReference type="OrthoDB" id="9769473at2"/>
<comment type="similarity">
    <text evidence="2 6">Belongs to the acyl-CoA dehydrogenase family.</text>
</comment>
<evidence type="ECO:0000313" key="11">
    <source>
        <dbReference type="Proteomes" id="UP000273252"/>
    </source>
</evidence>
<evidence type="ECO:0000256" key="5">
    <source>
        <dbReference type="ARBA" id="ARBA00023002"/>
    </source>
</evidence>
<reference evidence="10 11" key="1">
    <citation type="submission" date="2018-08" db="EMBL/GenBank/DDBJ databases">
        <title>Vibrio isolated from the Eastern China Marginal Seas.</title>
        <authorList>
            <person name="Li Y."/>
        </authorList>
    </citation>
    <scope>NUCLEOTIDE SEQUENCE [LARGE SCALE GENOMIC DNA]</scope>
    <source>
        <strain evidence="10 11">BEI233</strain>
    </source>
</reference>
<dbReference type="SUPFAM" id="SSF47203">
    <property type="entry name" value="Acyl-CoA dehydrogenase C-terminal domain-like"/>
    <property type="match status" value="1"/>
</dbReference>
<dbReference type="Pfam" id="PF02770">
    <property type="entry name" value="Acyl-CoA_dh_M"/>
    <property type="match status" value="1"/>
</dbReference>
<dbReference type="PANTHER" id="PTHR43884:SF12">
    <property type="entry name" value="ISOVALERYL-COA DEHYDROGENASE, MITOCHONDRIAL-RELATED"/>
    <property type="match status" value="1"/>
</dbReference>
<keyword evidence="3 6" id="KW-0285">Flavoprotein</keyword>
<comment type="caution">
    <text evidence="10">The sequence shown here is derived from an EMBL/GenBank/DDBJ whole genome shotgun (WGS) entry which is preliminary data.</text>
</comment>
<dbReference type="InterPro" id="IPR006091">
    <property type="entry name" value="Acyl-CoA_Oxase/DH_mid-dom"/>
</dbReference>
<dbReference type="Gene3D" id="1.10.540.10">
    <property type="entry name" value="Acyl-CoA dehydrogenase/oxidase, N-terminal domain"/>
    <property type="match status" value="1"/>
</dbReference>
<keyword evidence="4 6" id="KW-0274">FAD</keyword>
<dbReference type="SUPFAM" id="SSF56645">
    <property type="entry name" value="Acyl-CoA dehydrogenase NM domain-like"/>
    <property type="match status" value="1"/>
</dbReference>
<accession>A0A3A6QM22</accession>